<dbReference type="Gene3D" id="1.25.40.10">
    <property type="entry name" value="Tetratricopeptide repeat domain"/>
    <property type="match status" value="1"/>
</dbReference>
<dbReference type="EMBL" id="JANCLU010000008">
    <property type="protein sequence ID" value="MCP8938885.1"/>
    <property type="molecule type" value="Genomic_DNA"/>
</dbReference>
<evidence type="ECO:0000313" key="2">
    <source>
        <dbReference type="Proteomes" id="UP001205890"/>
    </source>
</evidence>
<reference evidence="1 2" key="1">
    <citation type="submission" date="2022-07" db="EMBL/GenBank/DDBJ databases">
        <authorList>
            <person name="Li W.-J."/>
            <person name="Deng Q.-Q."/>
        </authorList>
    </citation>
    <scope>NUCLEOTIDE SEQUENCE [LARGE SCALE GENOMIC DNA]</scope>
    <source>
        <strain evidence="1 2">SYSU M60028</strain>
    </source>
</reference>
<dbReference type="SUPFAM" id="SSF48452">
    <property type="entry name" value="TPR-like"/>
    <property type="match status" value="1"/>
</dbReference>
<dbReference type="SMART" id="SM00028">
    <property type="entry name" value="TPR"/>
    <property type="match status" value="2"/>
</dbReference>
<dbReference type="Pfam" id="PF13432">
    <property type="entry name" value="TPR_16"/>
    <property type="match status" value="1"/>
</dbReference>
<organism evidence="1 2">
    <name type="scientific">Alsobacter ponti</name>
    <dbReference type="NCBI Taxonomy" id="2962936"/>
    <lineage>
        <taxon>Bacteria</taxon>
        <taxon>Pseudomonadati</taxon>
        <taxon>Pseudomonadota</taxon>
        <taxon>Alphaproteobacteria</taxon>
        <taxon>Hyphomicrobiales</taxon>
        <taxon>Alsobacteraceae</taxon>
        <taxon>Alsobacter</taxon>
    </lineage>
</organism>
<dbReference type="RefSeq" id="WP_254741341.1">
    <property type="nucleotide sequence ID" value="NZ_JANCLU010000008.1"/>
</dbReference>
<comment type="caution">
    <text evidence="1">The sequence shown here is derived from an EMBL/GenBank/DDBJ whole genome shotgun (WGS) entry which is preliminary data.</text>
</comment>
<dbReference type="Proteomes" id="UP001205890">
    <property type="component" value="Unassembled WGS sequence"/>
</dbReference>
<evidence type="ECO:0000313" key="1">
    <source>
        <dbReference type="EMBL" id="MCP8938885.1"/>
    </source>
</evidence>
<proteinExistence type="predicted"/>
<protein>
    <submittedName>
        <fullName evidence="1">Tetratricopeptide repeat protein</fullName>
    </submittedName>
</protein>
<name>A0ABT1LDT4_9HYPH</name>
<dbReference type="InterPro" id="IPR011990">
    <property type="entry name" value="TPR-like_helical_dom_sf"/>
</dbReference>
<accession>A0ABT1LDT4</accession>
<sequence>MTTTPRPARRTRRKPLDEAKVDAVLALVLELDGRAPAAPRPGRLEALLRELAERRPRKDPDEIEDMVWAHWISHRDRRACTDMAVALEAMGAGAFDLARPLLDALVRRRPDWAEAWHKRGILAFIQKRDADALGDIERTLLLEPRHFGAVSSFGQICLRHGRLTEARAAFQVALAINPHLEGLAEAVAELGQMRRAQWH</sequence>
<gene>
    <name evidence="1" type="ORF">NK718_10190</name>
</gene>
<dbReference type="InterPro" id="IPR019734">
    <property type="entry name" value="TPR_rpt"/>
</dbReference>
<keyword evidence="2" id="KW-1185">Reference proteome</keyword>